<dbReference type="Proteomes" id="UP000283762">
    <property type="component" value="Unassembled WGS sequence"/>
</dbReference>
<dbReference type="EMBL" id="QRHJ01000009">
    <property type="protein sequence ID" value="RHF76938.1"/>
    <property type="molecule type" value="Genomic_DNA"/>
</dbReference>
<evidence type="ECO:0000313" key="2">
    <source>
        <dbReference type="Proteomes" id="UP000283762"/>
    </source>
</evidence>
<protein>
    <submittedName>
        <fullName evidence="1">Uncharacterized protein</fullName>
    </submittedName>
</protein>
<sequence>MRLTICWTTRGRQRRFYYDICKKFGISDYMSVNHETPCDIRDEDMELLKECEKRGFIQIRNKR</sequence>
<reference evidence="1 2" key="1">
    <citation type="submission" date="2018-08" db="EMBL/GenBank/DDBJ databases">
        <title>A genome reference for cultivated species of the human gut microbiota.</title>
        <authorList>
            <person name="Zou Y."/>
            <person name="Xue W."/>
            <person name="Luo G."/>
        </authorList>
    </citation>
    <scope>NUCLEOTIDE SEQUENCE [LARGE SCALE GENOMIC DNA]</scope>
    <source>
        <strain evidence="1 2">AM25-16</strain>
    </source>
</reference>
<proteinExistence type="predicted"/>
<evidence type="ECO:0000313" key="1">
    <source>
        <dbReference type="EMBL" id="RHF76938.1"/>
    </source>
</evidence>
<name>A0A414Q843_BACSE</name>
<organism evidence="1 2">
    <name type="scientific">Bacteroides stercoris</name>
    <dbReference type="NCBI Taxonomy" id="46506"/>
    <lineage>
        <taxon>Bacteria</taxon>
        <taxon>Pseudomonadati</taxon>
        <taxon>Bacteroidota</taxon>
        <taxon>Bacteroidia</taxon>
        <taxon>Bacteroidales</taxon>
        <taxon>Bacteroidaceae</taxon>
        <taxon>Bacteroides</taxon>
    </lineage>
</organism>
<dbReference type="RefSeq" id="WP_118206936.1">
    <property type="nucleotide sequence ID" value="NZ_CAXTGL010000003.1"/>
</dbReference>
<dbReference type="AlphaFoldDB" id="A0A414Q843"/>
<comment type="caution">
    <text evidence="1">The sequence shown here is derived from an EMBL/GenBank/DDBJ whole genome shotgun (WGS) entry which is preliminary data.</text>
</comment>
<accession>A0A414Q843</accession>
<gene>
    <name evidence="1" type="ORF">DW668_04955</name>
</gene>